<evidence type="ECO:0000256" key="13">
    <source>
        <dbReference type="NCBIfam" id="TIGR00437"/>
    </source>
</evidence>
<keyword evidence="6 16" id="KW-0812">Transmembrane</keyword>
<dbReference type="Pfam" id="PF07664">
    <property type="entry name" value="FeoB_C"/>
    <property type="match status" value="1"/>
</dbReference>
<organism evidence="19 20">
    <name type="scientific">Desulfonauticus submarinus</name>
    <dbReference type="NCBI Taxonomy" id="206665"/>
    <lineage>
        <taxon>Bacteria</taxon>
        <taxon>Pseudomonadati</taxon>
        <taxon>Thermodesulfobacteriota</taxon>
        <taxon>Desulfovibrionia</taxon>
        <taxon>Desulfovibrionales</taxon>
        <taxon>Desulfonauticaceae</taxon>
        <taxon>Desulfonauticus</taxon>
    </lineage>
</organism>
<sequence length="730" mass="80831">MNKKTVLAALAGNPNSGKTTLFNLLTGARQRVGNYPGVTVEKKEGSLAYGDKVINFVDLPGAYSLTAYSEEELVARRFILEENPDAVVQVIDSTVLERSLYLTVQLMEMGASVVLALNMIDEAEKKGITINEKQLSSLLGVPVVKTVAKTGRGKQELVQTIVELGLGKREGTNRAQLVVFYGEDVELAIKQMLQLMEKHHFLETKYPLRWVAIKYLENDEEIIKEGNECSLVVSEQLLQIRSRLEQHIKETLGTDIESVIADYRYGYIASLLKQGVLKKEISSQQRRSYSEQIDMFLTHKVLGPVVMLLVLYGLFQLTFLIGEIPMGWLESFFGWLGDTATNLIPEGFLQSLVVSGIIDGVGGVMGFVPLILVMFIGISFLEDLGYMARMAYMLDRVFRFFGLHGSSVMPFIVSGGIPGGCAVPGVMATRTLRSPKEKLATVLVSPFLVCGAKVPVFILLAAAFFPNNGANVLFWITLFAWAMALITAMFLRSTVIKGASTPFLMELPPYRLPSIKGVLIHAWERAWMYIKKAGTVILGISVLVWASMTFPQLPQEKLQFFEQKIAALEQQMQAASTEADREELKTKIVDLEDQLAEASLENSFAGRLGKFLEPVSRWAGFNWKTNIALIGGFAAKEVIVSTLGTAYSLGEVDPEEAEPLVKQLQADPQWSKAVAISLIVFVLLYAPCFVTVVAMAKETSWKWAIFGVFFNTSLAFALSVLVYRLLFNLI</sequence>
<keyword evidence="4 16" id="KW-0410">Iron transport</keyword>
<keyword evidence="10" id="KW-0406">Ion transport</keyword>
<dbReference type="PANTHER" id="PTHR43185">
    <property type="entry name" value="FERROUS IRON TRANSPORT PROTEIN B"/>
    <property type="match status" value="1"/>
</dbReference>
<evidence type="ECO:0000256" key="3">
    <source>
        <dbReference type="ARBA" id="ARBA00022475"/>
    </source>
</evidence>
<dbReference type="PRINTS" id="PR00326">
    <property type="entry name" value="GTP1OBG"/>
</dbReference>
<dbReference type="InterPro" id="IPR041069">
    <property type="entry name" value="FeoB_Cyto"/>
</dbReference>
<dbReference type="InterPro" id="IPR050860">
    <property type="entry name" value="FeoB_GTPase"/>
</dbReference>
<evidence type="ECO:0000256" key="4">
    <source>
        <dbReference type="ARBA" id="ARBA00022496"/>
    </source>
</evidence>
<dbReference type="InterPro" id="IPR030389">
    <property type="entry name" value="G_FEOB_dom"/>
</dbReference>
<keyword evidence="12 16" id="KW-0472">Membrane</keyword>
<dbReference type="InterPro" id="IPR027417">
    <property type="entry name" value="P-loop_NTPase"/>
</dbReference>
<evidence type="ECO:0000256" key="2">
    <source>
        <dbReference type="ARBA" id="ARBA00022448"/>
    </source>
</evidence>
<feature type="binding site" evidence="14">
    <location>
        <begin position="118"/>
        <end position="121"/>
    </location>
    <ligand>
        <name>GTP</name>
        <dbReference type="ChEBI" id="CHEBI:37565"/>
        <label>1</label>
    </ligand>
</feature>
<keyword evidence="3" id="KW-1003">Cell membrane</keyword>
<proteinExistence type="inferred from homology"/>
<comment type="subcellular location">
    <subcellularLocation>
        <location evidence="1 16">Cell inner membrane</location>
        <topology evidence="1 16">Multi-pass membrane protein</topology>
    </subcellularLocation>
</comment>
<dbReference type="CDD" id="cd01879">
    <property type="entry name" value="FeoB"/>
    <property type="match status" value="1"/>
</dbReference>
<dbReference type="OrthoDB" id="9809127at2"/>
<feature type="transmembrane region" description="Helical" evidence="16">
    <location>
        <begin position="703"/>
        <end position="726"/>
    </location>
</feature>
<dbReference type="InterPro" id="IPR011642">
    <property type="entry name" value="Gate_dom"/>
</dbReference>
<comment type="similarity">
    <text evidence="16">Belongs to the TRAFAC class TrmE-Era-EngA-EngB-Septin-like GTPase superfamily. FeoB GTPase (TC 9.A.8) family.</text>
</comment>
<keyword evidence="20" id="KW-1185">Reference proteome</keyword>
<evidence type="ECO:0000256" key="1">
    <source>
        <dbReference type="ARBA" id="ARBA00004429"/>
    </source>
</evidence>
<keyword evidence="7 14" id="KW-0547">Nucleotide-binding</keyword>
<protein>
    <recommendedName>
        <fullName evidence="13 16">Ferrous iron transport protein B</fullName>
    </recommendedName>
</protein>
<keyword evidence="5" id="KW-0997">Cell inner membrane</keyword>
<keyword evidence="17" id="KW-0175">Coiled coil</keyword>
<evidence type="ECO:0000256" key="14">
    <source>
        <dbReference type="PIRSR" id="PIRSR603373-1"/>
    </source>
</evidence>
<dbReference type="FunFam" id="1.10.287.1770:FF:000003">
    <property type="entry name" value="Ferrous iron transport protein B"/>
    <property type="match status" value="1"/>
</dbReference>
<dbReference type="FunFam" id="3.40.50.300:FF:000426">
    <property type="entry name" value="Ferrous iron transport protein B"/>
    <property type="match status" value="1"/>
</dbReference>
<feature type="transmembrane region" description="Helical" evidence="16">
    <location>
        <begin position="357"/>
        <end position="381"/>
    </location>
</feature>
<keyword evidence="8 16" id="KW-1133">Transmembrane helix</keyword>
<dbReference type="Gene3D" id="1.10.287.1770">
    <property type="match status" value="1"/>
</dbReference>
<dbReference type="GO" id="GO:0015093">
    <property type="term" value="F:ferrous iron transmembrane transporter activity"/>
    <property type="evidence" value="ECO:0007669"/>
    <property type="project" value="UniProtKB-UniRule"/>
</dbReference>
<name>A0A1H0DZI2_9BACT</name>
<evidence type="ECO:0000256" key="6">
    <source>
        <dbReference type="ARBA" id="ARBA00022692"/>
    </source>
</evidence>
<evidence type="ECO:0000313" key="20">
    <source>
        <dbReference type="Proteomes" id="UP000199602"/>
    </source>
</evidence>
<evidence type="ECO:0000313" key="19">
    <source>
        <dbReference type="EMBL" id="SDN75446.1"/>
    </source>
</evidence>
<dbReference type="GO" id="GO:0005525">
    <property type="term" value="F:GTP binding"/>
    <property type="evidence" value="ECO:0007669"/>
    <property type="project" value="UniProtKB-KW"/>
</dbReference>
<dbReference type="RefSeq" id="WP_092065341.1">
    <property type="nucleotide sequence ID" value="NZ_FNIN01000006.1"/>
</dbReference>
<feature type="binding site" evidence="14">
    <location>
        <begin position="12"/>
        <end position="19"/>
    </location>
    <ligand>
        <name>GTP</name>
        <dbReference type="ChEBI" id="CHEBI:37565"/>
        <label>1</label>
    </ligand>
</feature>
<keyword evidence="2 16" id="KW-0813">Transport</keyword>
<evidence type="ECO:0000256" key="10">
    <source>
        <dbReference type="ARBA" id="ARBA00023065"/>
    </source>
</evidence>
<dbReference type="EMBL" id="FNIN01000006">
    <property type="protein sequence ID" value="SDN75446.1"/>
    <property type="molecule type" value="Genomic_DNA"/>
</dbReference>
<reference evidence="19 20" key="1">
    <citation type="submission" date="2016-10" db="EMBL/GenBank/DDBJ databases">
        <authorList>
            <person name="de Groot N.N."/>
        </authorList>
    </citation>
    <scope>NUCLEOTIDE SEQUENCE [LARGE SCALE GENOMIC DNA]</scope>
    <source>
        <strain evidence="19 20">DSM 15269</strain>
    </source>
</reference>
<dbReference type="PROSITE" id="PS51711">
    <property type="entry name" value="G_FEOB"/>
    <property type="match status" value="1"/>
</dbReference>
<evidence type="ECO:0000256" key="7">
    <source>
        <dbReference type="ARBA" id="ARBA00022741"/>
    </source>
</evidence>
<evidence type="ECO:0000256" key="9">
    <source>
        <dbReference type="ARBA" id="ARBA00023004"/>
    </source>
</evidence>
<dbReference type="Pfam" id="PF02421">
    <property type="entry name" value="FeoB_N"/>
    <property type="match status" value="1"/>
</dbReference>
<keyword evidence="15" id="KW-0460">Magnesium</keyword>
<dbReference type="STRING" id="206665.SAMN04488516_10665"/>
<feature type="domain" description="FeoB-type G" evidence="18">
    <location>
        <begin position="5"/>
        <end position="167"/>
    </location>
</feature>
<dbReference type="InterPro" id="IPR006073">
    <property type="entry name" value="GTP-bd"/>
</dbReference>
<evidence type="ECO:0000256" key="17">
    <source>
        <dbReference type="SAM" id="Coils"/>
    </source>
</evidence>
<feature type="binding site" evidence="15">
    <location>
        <position position="27"/>
    </location>
    <ligand>
        <name>Mg(2+)</name>
        <dbReference type="ChEBI" id="CHEBI:18420"/>
        <label>2</label>
    </ligand>
</feature>
<evidence type="ECO:0000256" key="12">
    <source>
        <dbReference type="ARBA" id="ARBA00023136"/>
    </source>
</evidence>
<feature type="transmembrane region" description="Helical" evidence="16">
    <location>
        <begin position="401"/>
        <end position="427"/>
    </location>
</feature>
<feature type="transmembrane region" description="Helical" evidence="16">
    <location>
        <begin position="301"/>
        <end position="321"/>
    </location>
</feature>
<dbReference type="PANTHER" id="PTHR43185:SF1">
    <property type="entry name" value="FE(2+) TRANSPORTER FEOB"/>
    <property type="match status" value="1"/>
</dbReference>
<feature type="transmembrane region" description="Helical" evidence="16">
    <location>
        <begin position="533"/>
        <end position="553"/>
    </location>
</feature>
<dbReference type="InterPro" id="IPR003373">
    <property type="entry name" value="Fe2_transport_prot-B"/>
</dbReference>
<accession>A0A1H0DZI2</accession>
<dbReference type="InterPro" id="IPR011640">
    <property type="entry name" value="Fe2_transport_prot_B_C"/>
</dbReference>
<evidence type="ECO:0000256" key="16">
    <source>
        <dbReference type="RuleBase" id="RU362098"/>
    </source>
</evidence>
<dbReference type="Proteomes" id="UP000199602">
    <property type="component" value="Unassembled WGS sequence"/>
</dbReference>
<dbReference type="SUPFAM" id="SSF52540">
    <property type="entry name" value="P-loop containing nucleoside triphosphate hydrolases"/>
    <property type="match status" value="1"/>
</dbReference>
<dbReference type="AlphaFoldDB" id="A0A1H0DZI2"/>
<evidence type="ECO:0000256" key="11">
    <source>
        <dbReference type="ARBA" id="ARBA00023134"/>
    </source>
</evidence>
<feature type="binding site" evidence="15">
    <location>
        <position position="23"/>
    </location>
    <ligand>
        <name>Mg(2+)</name>
        <dbReference type="ChEBI" id="CHEBI:18420"/>
        <label>2</label>
    </ligand>
</feature>
<dbReference type="Gene3D" id="3.40.50.300">
    <property type="entry name" value="P-loop containing nucleotide triphosphate hydrolases"/>
    <property type="match status" value="1"/>
</dbReference>
<evidence type="ECO:0000256" key="15">
    <source>
        <dbReference type="PIRSR" id="PIRSR603373-2"/>
    </source>
</evidence>
<feature type="transmembrane region" description="Helical" evidence="16">
    <location>
        <begin position="673"/>
        <end position="696"/>
    </location>
</feature>
<dbReference type="GO" id="GO:0005886">
    <property type="term" value="C:plasma membrane"/>
    <property type="evidence" value="ECO:0007669"/>
    <property type="project" value="UniProtKB-SubCell"/>
</dbReference>
<keyword evidence="9 16" id="KW-0408">Iron</keyword>
<gene>
    <name evidence="19" type="ORF">SAMN04488516_10665</name>
</gene>
<dbReference type="GO" id="GO:0046872">
    <property type="term" value="F:metal ion binding"/>
    <property type="evidence" value="ECO:0007669"/>
    <property type="project" value="UniProtKB-KW"/>
</dbReference>
<feature type="binding site" evidence="14">
    <location>
        <begin position="58"/>
        <end position="61"/>
    </location>
    <ligand>
        <name>GTP</name>
        <dbReference type="ChEBI" id="CHEBI:37565"/>
        <label>1</label>
    </ligand>
</feature>
<feature type="transmembrane region" description="Helical" evidence="16">
    <location>
        <begin position="472"/>
        <end position="491"/>
    </location>
</feature>
<keyword evidence="15" id="KW-0479">Metal-binding</keyword>
<comment type="function">
    <text evidence="16">Probable transporter of a GTP-driven Fe(2+) uptake system.</text>
</comment>
<keyword evidence="11 14" id="KW-0342">GTP-binding</keyword>
<dbReference type="NCBIfam" id="TIGR00437">
    <property type="entry name" value="feoB"/>
    <property type="match status" value="1"/>
</dbReference>
<feature type="coiled-coil region" evidence="17">
    <location>
        <begin position="558"/>
        <end position="601"/>
    </location>
</feature>
<feature type="transmembrane region" description="Helical" evidence="16">
    <location>
        <begin position="439"/>
        <end position="466"/>
    </location>
</feature>
<feature type="binding site" evidence="15">
    <location>
        <position position="26"/>
    </location>
    <ligand>
        <name>Mg(2+)</name>
        <dbReference type="ChEBI" id="CHEBI:18420"/>
        <label>2</label>
    </ligand>
</feature>
<feature type="binding site" evidence="14">
    <location>
        <begin position="37"/>
        <end position="41"/>
    </location>
    <ligand>
        <name>GTP</name>
        <dbReference type="ChEBI" id="CHEBI:37565"/>
        <label>1</label>
    </ligand>
</feature>
<evidence type="ECO:0000256" key="5">
    <source>
        <dbReference type="ARBA" id="ARBA00022519"/>
    </source>
</evidence>
<evidence type="ECO:0000256" key="8">
    <source>
        <dbReference type="ARBA" id="ARBA00022989"/>
    </source>
</evidence>
<dbReference type="Pfam" id="PF07670">
    <property type="entry name" value="Gate"/>
    <property type="match status" value="2"/>
</dbReference>
<dbReference type="Pfam" id="PF17910">
    <property type="entry name" value="FeoB_Cyto"/>
    <property type="match status" value="1"/>
</dbReference>
<evidence type="ECO:0000259" key="18">
    <source>
        <dbReference type="PROSITE" id="PS51711"/>
    </source>
</evidence>